<evidence type="ECO:0000313" key="1">
    <source>
        <dbReference type="EMBL" id="KAH0776620.1"/>
    </source>
</evidence>
<comment type="caution">
    <text evidence="1">The sequence shown here is derived from an EMBL/GenBank/DDBJ whole genome shotgun (WGS) entry which is preliminary data.</text>
</comment>
<keyword evidence="2" id="KW-1185">Reference proteome</keyword>
<accession>A0ABQ7W7A1</accession>
<sequence length="225" mass="26266">MLSEELEEDWDKVYSYEEKRLKSLTEWTWHITPNCLSFQLRPSKDRQKVPPTPEDLQHLCQKLQPTPVISLGNNRENLAAQGRCLDGSYLTPYCRCDKKCYRFDTSLGDYPPEHLPIWLAYCRQYRQSHCFDIDDLIDGRVGPLNPSQNFNGRFELLMELANHSINDYNEKEYNVFKYKVMKIEKVNCCEATSTYWMTVKVIISLPSCEFCFGLLPGNVAEGKEP</sequence>
<proteinExistence type="predicted"/>
<dbReference type="Proteomes" id="UP000826656">
    <property type="component" value="Unassembled WGS sequence"/>
</dbReference>
<dbReference type="InterPro" id="IPR006462">
    <property type="entry name" value="MS5"/>
</dbReference>
<dbReference type="PANTHER" id="PTHR31260">
    <property type="entry name" value="CYSTATIN/MONELLIN SUPERFAMILY PROTEIN"/>
    <property type="match status" value="1"/>
</dbReference>
<dbReference type="PANTHER" id="PTHR31260:SF75">
    <property type="match status" value="1"/>
</dbReference>
<evidence type="ECO:0000313" key="2">
    <source>
        <dbReference type="Proteomes" id="UP000826656"/>
    </source>
</evidence>
<organism evidence="1 2">
    <name type="scientific">Solanum tuberosum</name>
    <name type="common">Potato</name>
    <dbReference type="NCBI Taxonomy" id="4113"/>
    <lineage>
        <taxon>Eukaryota</taxon>
        <taxon>Viridiplantae</taxon>
        <taxon>Streptophyta</taxon>
        <taxon>Embryophyta</taxon>
        <taxon>Tracheophyta</taxon>
        <taxon>Spermatophyta</taxon>
        <taxon>Magnoliopsida</taxon>
        <taxon>eudicotyledons</taxon>
        <taxon>Gunneridae</taxon>
        <taxon>Pentapetalae</taxon>
        <taxon>asterids</taxon>
        <taxon>lamiids</taxon>
        <taxon>Solanales</taxon>
        <taxon>Solanaceae</taxon>
        <taxon>Solanoideae</taxon>
        <taxon>Solaneae</taxon>
        <taxon>Solanum</taxon>
    </lineage>
</organism>
<protein>
    <submittedName>
        <fullName evidence="1">Uncharacterized protein</fullName>
    </submittedName>
</protein>
<gene>
    <name evidence="1" type="ORF">KY290_008031</name>
</gene>
<name>A0ABQ7W7A1_SOLTU</name>
<reference evidence="1 2" key="1">
    <citation type="journal article" date="2021" name="bioRxiv">
        <title>Chromosome-scale and haplotype-resolved genome assembly of a tetraploid potato cultivar.</title>
        <authorList>
            <person name="Sun H."/>
            <person name="Jiao W.-B."/>
            <person name="Krause K."/>
            <person name="Campoy J.A."/>
            <person name="Goel M."/>
            <person name="Folz-Donahue K."/>
            <person name="Kukat C."/>
            <person name="Huettel B."/>
            <person name="Schneeberger K."/>
        </authorList>
    </citation>
    <scope>NUCLEOTIDE SEQUENCE [LARGE SCALE GENOMIC DNA]</scope>
    <source>
        <strain evidence="1">SolTubOtavaFocal</strain>
        <tissue evidence="1">Leaves</tissue>
    </source>
</reference>
<dbReference type="EMBL" id="JAIVGD010000003">
    <property type="protein sequence ID" value="KAH0776620.1"/>
    <property type="molecule type" value="Genomic_DNA"/>
</dbReference>